<reference evidence="1 2" key="1">
    <citation type="submission" date="2018-05" db="EMBL/GenBank/DDBJ databases">
        <title>A metagenomic window into the 2 km-deep terrestrial subsurface aquifer revealed taxonomically and functionally diverse microbial community comprising novel uncultured bacterial lineages.</title>
        <authorList>
            <person name="Kadnikov V.V."/>
            <person name="Mardanov A.V."/>
            <person name="Beletsky A.V."/>
            <person name="Banks D."/>
            <person name="Pimenov N.V."/>
            <person name="Frank Y.A."/>
            <person name="Karnachuk O.V."/>
            <person name="Ravin N.V."/>
        </authorList>
    </citation>
    <scope>NUCLEOTIDE SEQUENCE [LARGE SCALE GENOMIC DNA]</scope>
    <source>
        <strain evidence="1">BY</strain>
    </source>
</reference>
<dbReference type="InterPro" id="IPR005358">
    <property type="entry name" value="Puta_zinc/iron-chelating_dom"/>
</dbReference>
<name>A0A2Z4Y6G9_SUMC1</name>
<proteinExistence type="predicted"/>
<dbReference type="EMBL" id="CP030759">
    <property type="protein sequence ID" value="AXA36113.1"/>
    <property type="molecule type" value="Genomic_DNA"/>
</dbReference>
<dbReference type="AlphaFoldDB" id="A0A2Z4Y6G9"/>
<sequence>MTPSVVIHVPSDLSYSCHHSGVCCTVFQHIPVDRQTAERIEHLPAAPFTSATKEIERPADALSYPEGFDREPVLRRRADGACVFLTPNHLCELHSVAGPEAKPVICREFPYLFRKTPGGIFVGLSFVCPSVRNNRGTPLADQLDELHARAAISPYLQEIEEPLPFTEQFLIDWATYEHIETYLVELLETATYPLAIRLTACHVSINMLDLFLKMQLGRPAVGTVAIAEPKVVLQYLTEARREAQRQRLWSIASKRASNARSRRVFFGLITSLFSLLWQQQRRSVALWRVSGIYLKALTGWGAVTLRPLARPVPFTVVNRVDLPSNGQAADLLCRYVRHCVFRKDLLIQGSLLRGLNHLLLTLGLLRWYAAGVAWCGERTTPSEEDWSLALQHVETYFARHSKLFALLERDPTIATLLDSFMARRNYPFLVVQ</sequence>
<dbReference type="Proteomes" id="UP000262583">
    <property type="component" value="Chromosome"/>
</dbReference>
<gene>
    <name evidence="1" type="ORF">BRCON_1336</name>
</gene>
<evidence type="ECO:0000313" key="2">
    <source>
        <dbReference type="Proteomes" id="UP000262583"/>
    </source>
</evidence>
<protein>
    <recommendedName>
        <fullName evidence="3">YkgJ family cysteine cluster protein</fullName>
    </recommendedName>
</protein>
<dbReference type="Pfam" id="PF03692">
    <property type="entry name" value="CxxCxxCC"/>
    <property type="match status" value="1"/>
</dbReference>
<evidence type="ECO:0000313" key="1">
    <source>
        <dbReference type="EMBL" id="AXA36113.1"/>
    </source>
</evidence>
<dbReference type="KEGG" id="schv:BRCON_1336"/>
<accession>A0A2Z4Y6G9</accession>
<evidence type="ECO:0008006" key="3">
    <source>
        <dbReference type="Google" id="ProtNLM"/>
    </source>
</evidence>
<organism evidence="1 2">
    <name type="scientific">Sumerlaea chitinivorans</name>
    <dbReference type="NCBI Taxonomy" id="2250252"/>
    <lineage>
        <taxon>Bacteria</taxon>
        <taxon>Candidatus Sumerlaeota</taxon>
        <taxon>Candidatus Sumerlaeia</taxon>
        <taxon>Candidatus Sumerlaeales</taxon>
        <taxon>Candidatus Sumerlaeaceae</taxon>
        <taxon>Candidatus Sumerlaea</taxon>
    </lineage>
</organism>